<dbReference type="EMBL" id="JAESDN010000003">
    <property type="protein sequence ID" value="KAG7053250.1"/>
    <property type="molecule type" value="Genomic_DNA"/>
</dbReference>
<dbReference type="AlphaFoldDB" id="A0A9P7R994"/>
<keyword evidence="2" id="KW-1185">Reference proteome</keyword>
<gene>
    <name evidence="1" type="ORF">JMJ77_000340</name>
</gene>
<name>A0A9P7R994_9PEZI</name>
<proteinExistence type="predicted"/>
<dbReference type="Proteomes" id="UP000699042">
    <property type="component" value="Unassembled WGS sequence"/>
</dbReference>
<reference evidence="1" key="1">
    <citation type="submission" date="2021-05" db="EMBL/GenBank/DDBJ databases">
        <title>Comparative genomics of three Colletotrichum scovillei strains and genetic complementation revealed genes involved fungal growth and virulence on chili pepper.</title>
        <authorList>
            <person name="Hsieh D.-K."/>
            <person name="Chuang S.-C."/>
            <person name="Chen C.-Y."/>
            <person name="Chao Y.-T."/>
            <person name="Lu M.-Y.J."/>
            <person name="Lee M.-H."/>
            <person name="Shih M.-C."/>
        </authorList>
    </citation>
    <scope>NUCLEOTIDE SEQUENCE</scope>
    <source>
        <strain evidence="1">Coll-153</strain>
    </source>
</reference>
<feature type="non-terminal residue" evidence="1">
    <location>
        <position position="39"/>
    </location>
</feature>
<comment type="caution">
    <text evidence="1">The sequence shown here is derived from an EMBL/GenBank/DDBJ whole genome shotgun (WGS) entry which is preliminary data.</text>
</comment>
<organism evidence="1 2">
    <name type="scientific">Colletotrichum scovillei</name>
    <dbReference type="NCBI Taxonomy" id="1209932"/>
    <lineage>
        <taxon>Eukaryota</taxon>
        <taxon>Fungi</taxon>
        <taxon>Dikarya</taxon>
        <taxon>Ascomycota</taxon>
        <taxon>Pezizomycotina</taxon>
        <taxon>Sordariomycetes</taxon>
        <taxon>Hypocreomycetidae</taxon>
        <taxon>Glomerellales</taxon>
        <taxon>Glomerellaceae</taxon>
        <taxon>Colletotrichum</taxon>
        <taxon>Colletotrichum acutatum species complex</taxon>
    </lineage>
</organism>
<evidence type="ECO:0000313" key="1">
    <source>
        <dbReference type="EMBL" id="KAG7053250.1"/>
    </source>
</evidence>
<protein>
    <submittedName>
        <fullName evidence="1">Uncharacterized protein</fullName>
    </submittedName>
</protein>
<evidence type="ECO:0000313" key="2">
    <source>
        <dbReference type="Proteomes" id="UP000699042"/>
    </source>
</evidence>
<sequence>MPRVEPEGWLKSGNLRVSILFNESVTGVVGRTSPPVLNC</sequence>
<accession>A0A9P7R994</accession>